<evidence type="ECO:0000256" key="2">
    <source>
        <dbReference type="ARBA" id="ARBA00005179"/>
    </source>
</evidence>
<evidence type="ECO:0000313" key="9">
    <source>
        <dbReference type="Proteomes" id="UP001219525"/>
    </source>
</evidence>
<comment type="pathway">
    <text evidence="2">Secondary metabolite biosynthesis.</text>
</comment>
<feature type="binding site" description="axial binding residue" evidence="6">
    <location>
        <position position="447"/>
    </location>
    <ligand>
        <name>heme</name>
        <dbReference type="ChEBI" id="CHEBI:30413"/>
    </ligand>
    <ligandPart>
        <name>Fe</name>
        <dbReference type="ChEBI" id="CHEBI:18248"/>
    </ligandPart>
</feature>
<dbReference type="InterPro" id="IPR001128">
    <property type="entry name" value="Cyt_P450"/>
</dbReference>
<dbReference type="PROSITE" id="PS00086">
    <property type="entry name" value="CYTOCHROME_P450"/>
    <property type="match status" value="1"/>
</dbReference>
<dbReference type="GO" id="GO:0020037">
    <property type="term" value="F:heme binding"/>
    <property type="evidence" value="ECO:0007669"/>
    <property type="project" value="InterPro"/>
</dbReference>
<accession>A0AAD6VUL0</accession>
<sequence>MIILSIPTLAVISYALYNLFFHPLSGIPGPIGARTGLLSWKSARAVKLDMGWKVLELHEKYGKVVRIARNEASICDPDAISQIYRYIMSSEAKKLTAYNAGGVDGPTSISTVDNKRHAEMRRAESPAYATKLFAAFEERVDASCRELMGLLDRCIDAGKGSATVDMGEILQLFAIDVVGELSLSKSFGLCDEGRDTHKILPMLVKFLEIACIGAFSPPLVAVLTCFNDLICSRNAAYLGTIRGRIDSRFSEHRKLNSTYTGHRDMLEAILAAQNPDGSEYSLNQARAAVGLILGAGSGKIFPFMTAQTMRAMLRFIVGHPRVHAKVLQEFDSALKCSDLSIPLSYAEACKLSYFQACLKETLRLHPPIPWTLSRIVDADGARIAGHFFPAGTEVSMSPFVLHRRAEAYGADADTFCPERWLEAEADPARRREMEHNNLAFGSGPRVCAGRSIGMMEVSKVMPLLFSKYKMRFTPRSATSPHTRIAGRGVDGRMSMEEPYFVTSQWTAMQSDFWCDLSRRAYSAEAVEEQNIF</sequence>
<evidence type="ECO:0000256" key="7">
    <source>
        <dbReference type="RuleBase" id="RU000461"/>
    </source>
</evidence>
<keyword evidence="5 6" id="KW-0408">Iron</keyword>
<evidence type="ECO:0000313" key="8">
    <source>
        <dbReference type="EMBL" id="KAJ7220791.1"/>
    </source>
</evidence>
<keyword evidence="7" id="KW-0560">Oxidoreductase</keyword>
<dbReference type="AlphaFoldDB" id="A0AAD6VUL0"/>
<dbReference type="PANTHER" id="PTHR24305">
    <property type="entry name" value="CYTOCHROME P450"/>
    <property type="match status" value="1"/>
</dbReference>
<name>A0AAD6VUL0_9AGAR</name>
<comment type="cofactor">
    <cofactor evidence="1 6">
        <name>heme</name>
        <dbReference type="ChEBI" id="CHEBI:30413"/>
    </cofactor>
</comment>
<protein>
    <submittedName>
        <fullName evidence="8">Cytochrome P450 oxidoreductase</fullName>
    </submittedName>
</protein>
<dbReference type="InterPro" id="IPR036396">
    <property type="entry name" value="Cyt_P450_sf"/>
</dbReference>
<dbReference type="InterPro" id="IPR017972">
    <property type="entry name" value="Cyt_P450_CS"/>
</dbReference>
<dbReference type="Proteomes" id="UP001219525">
    <property type="component" value="Unassembled WGS sequence"/>
</dbReference>
<keyword evidence="6 7" id="KW-0349">Heme</keyword>
<dbReference type="PANTHER" id="PTHR24305:SF232">
    <property type="entry name" value="P450, PUTATIVE (EUROFUNG)-RELATED"/>
    <property type="match status" value="1"/>
</dbReference>
<evidence type="ECO:0000256" key="3">
    <source>
        <dbReference type="ARBA" id="ARBA00010617"/>
    </source>
</evidence>
<dbReference type="GO" id="GO:0004497">
    <property type="term" value="F:monooxygenase activity"/>
    <property type="evidence" value="ECO:0007669"/>
    <property type="project" value="UniProtKB-KW"/>
</dbReference>
<evidence type="ECO:0000256" key="5">
    <source>
        <dbReference type="ARBA" id="ARBA00023004"/>
    </source>
</evidence>
<proteinExistence type="inferred from homology"/>
<comment type="similarity">
    <text evidence="3 7">Belongs to the cytochrome P450 family.</text>
</comment>
<dbReference type="EMBL" id="JARJCW010000009">
    <property type="protein sequence ID" value="KAJ7220791.1"/>
    <property type="molecule type" value="Genomic_DNA"/>
</dbReference>
<dbReference type="Pfam" id="PF00067">
    <property type="entry name" value="p450"/>
    <property type="match status" value="1"/>
</dbReference>
<dbReference type="GO" id="GO:0016705">
    <property type="term" value="F:oxidoreductase activity, acting on paired donors, with incorporation or reduction of molecular oxygen"/>
    <property type="evidence" value="ECO:0007669"/>
    <property type="project" value="InterPro"/>
</dbReference>
<gene>
    <name evidence="8" type="ORF">GGX14DRAFT_354537</name>
</gene>
<evidence type="ECO:0000256" key="4">
    <source>
        <dbReference type="ARBA" id="ARBA00022723"/>
    </source>
</evidence>
<comment type="caution">
    <text evidence="8">The sequence shown here is derived from an EMBL/GenBank/DDBJ whole genome shotgun (WGS) entry which is preliminary data.</text>
</comment>
<dbReference type="InterPro" id="IPR002401">
    <property type="entry name" value="Cyt_P450_E_grp-I"/>
</dbReference>
<dbReference type="InterPro" id="IPR050121">
    <property type="entry name" value="Cytochrome_P450_monoxygenase"/>
</dbReference>
<dbReference type="Gene3D" id="1.10.630.10">
    <property type="entry name" value="Cytochrome P450"/>
    <property type="match status" value="1"/>
</dbReference>
<keyword evidence="7" id="KW-0503">Monooxygenase</keyword>
<dbReference type="PRINTS" id="PR00463">
    <property type="entry name" value="EP450I"/>
</dbReference>
<dbReference type="GO" id="GO:0005506">
    <property type="term" value="F:iron ion binding"/>
    <property type="evidence" value="ECO:0007669"/>
    <property type="project" value="InterPro"/>
</dbReference>
<dbReference type="SUPFAM" id="SSF48264">
    <property type="entry name" value="Cytochrome P450"/>
    <property type="match status" value="1"/>
</dbReference>
<reference evidence="8" key="1">
    <citation type="submission" date="2023-03" db="EMBL/GenBank/DDBJ databases">
        <title>Massive genome expansion in bonnet fungi (Mycena s.s.) driven by repeated elements and novel gene families across ecological guilds.</title>
        <authorList>
            <consortium name="Lawrence Berkeley National Laboratory"/>
            <person name="Harder C.B."/>
            <person name="Miyauchi S."/>
            <person name="Viragh M."/>
            <person name="Kuo A."/>
            <person name="Thoen E."/>
            <person name="Andreopoulos B."/>
            <person name="Lu D."/>
            <person name="Skrede I."/>
            <person name="Drula E."/>
            <person name="Henrissat B."/>
            <person name="Morin E."/>
            <person name="Kohler A."/>
            <person name="Barry K."/>
            <person name="LaButti K."/>
            <person name="Morin E."/>
            <person name="Salamov A."/>
            <person name="Lipzen A."/>
            <person name="Mereny Z."/>
            <person name="Hegedus B."/>
            <person name="Baldrian P."/>
            <person name="Stursova M."/>
            <person name="Weitz H."/>
            <person name="Taylor A."/>
            <person name="Grigoriev I.V."/>
            <person name="Nagy L.G."/>
            <person name="Martin F."/>
            <person name="Kauserud H."/>
        </authorList>
    </citation>
    <scope>NUCLEOTIDE SEQUENCE</scope>
    <source>
        <strain evidence="8">9144</strain>
    </source>
</reference>
<organism evidence="8 9">
    <name type="scientific">Mycena pura</name>
    <dbReference type="NCBI Taxonomy" id="153505"/>
    <lineage>
        <taxon>Eukaryota</taxon>
        <taxon>Fungi</taxon>
        <taxon>Dikarya</taxon>
        <taxon>Basidiomycota</taxon>
        <taxon>Agaricomycotina</taxon>
        <taxon>Agaricomycetes</taxon>
        <taxon>Agaricomycetidae</taxon>
        <taxon>Agaricales</taxon>
        <taxon>Marasmiineae</taxon>
        <taxon>Mycenaceae</taxon>
        <taxon>Mycena</taxon>
    </lineage>
</organism>
<evidence type="ECO:0000256" key="1">
    <source>
        <dbReference type="ARBA" id="ARBA00001971"/>
    </source>
</evidence>
<dbReference type="PRINTS" id="PR00385">
    <property type="entry name" value="P450"/>
</dbReference>
<keyword evidence="4 6" id="KW-0479">Metal-binding</keyword>
<keyword evidence="9" id="KW-1185">Reference proteome</keyword>
<evidence type="ECO:0000256" key="6">
    <source>
        <dbReference type="PIRSR" id="PIRSR602401-1"/>
    </source>
</evidence>